<comment type="pathway">
    <text evidence="2">Phospholipid metabolism; CDP-diacylglycerol biosynthesis; CDP-diacylglycerol from sn-glycerol 3-phosphate: step 2/3.</text>
</comment>
<evidence type="ECO:0000259" key="11">
    <source>
        <dbReference type="SMART" id="SM00563"/>
    </source>
</evidence>
<keyword evidence="9" id="KW-0443">Lipid metabolism</keyword>
<feature type="transmembrane region" description="Helical" evidence="10">
    <location>
        <begin position="12"/>
        <end position="35"/>
    </location>
</feature>
<accession>A0A5K7ZD56</accession>
<dbReference type="PANTHER" id="PTHR10434">
    <property type="entry name" value="1-ACYL-SN-GLYCEROL-3-PHOSPHATE ACYLTRANSFERASE"/>
    <property type="match status" value="1"/>
</dbReference>
<dbReference type="GO" id="GO:0006654">
    <property type="term" value="P:phosphatidic acid biosynthetic process"/>
    <property type="evidence" value="ECO:0007669"/>
    <property type="project" value="TreeGrafter"/>
</dbReference>
<evidence type="ECO:0000256" key="7">
    <source>
        <dbReference type="ARBA" id="ARBA00022679"/>
    </source>
</evidence>
<evidence type="ECO:0000256" key="1">
    <source>
        <dbReference type="ARBA" id="ARBA00001141"/>
    </source>
</evidence>
<dbReference type="RefSeq" id="WP_170302529.1">
    <property type="nucleotide sequence ID" value="NZ_AP021875.1"/>
</dbReference>
<keyword evidence="10" id="KW-1133">Transmembrane helix</keyword>
<dbReference type="CDD" id="cd07989">
    <property type="entry name" value="LPLAT_AGPAT-like"/>
    <property type="match status" value="1"/>
</dbReference>
<gene>
    <name evidence="12" type="ORF">DSCW_61220</name>
</gene>
<dbReference type="SMART" id="SM00563">
    <property type="entry name" value="PlsC"/>
    <property type="match status" value="1"/>
</dbReference>
<comment type="pathway">
    <text evidence="3">Lipid metabolism.</text>
</comment>
<dbReference type="InterPro" id="IPR002123">
    <property type="entry name" value="Plipid/glycerol_acylTrfase"/>
</dbReference>
<dbReference type="PANTHER" id="PTHR10434:SF66">
    <property type="entry name" value="PHOSPHOLIPID_GLYCEROL ACYLTRANSFERASE DOMAIN-CONTAINING PROTEIN"/>
    <property type="match status" value="1"/>
</dbReference>
<dbReference type="GO" id="GO:0016020">
    <property type="term" value="C:membrane"/>
    <property type="evidence" value="ECO:0007669"/>
    <property type="project" value="InterPro"/>
</dbReference>
<keyword evidence="13" id="KW-1185">Reference proteome</keyword>
<dbReference type="SUPFAM" id="SSF69593">
    <property type="entry name" value="Glycerol-3-phosphate (1)-acyltransferase"/>
    <property type="match status" value="1"/>
</dbReference>
<comment type="catalytic activity">
    <reaction evidence="1 9">
        <text>a 1-acyl-sn-glycero-3-phosphate + an acyl-CoA = a 1,2-diacyl-sn-glycero-3-phosphate + CoA</text>
        <dbReference type="Rhea" id="RHEA:19709"/>
        <dbReference type="ChEBI" id="CHEBI:57287"/>
        <dbReference type="ChEBI" id="CHEBI:57970"/>
        <dbReference type="ChEBI" id="CHEBI:58342"/>
        <dbReference type="ChEBI" id="CHEBI:58608"/>
        <dbReference type="EC" id="2.3.1.51"/>
    </reaction>
</comment>
<keyword evidence="10" id="KW-0472">Membrane</keyword>
<keyword evidence="9" id="KW-1208">Phospholipid metabolism</keyword>
<organism evidence="12 13">
    <name type="scientific">Desulfosarcina widdelii</name>
    <dbReference type="NCBI Taxonomy" id="947919"/>
    <lineage>
        <taxon>Bacteria</taxon>
        <taxon>Pseudomonadati</taxon>
        <taxon>Thermodesulfobacteriota</taxon>
        <taxon>Desulfobacteria</taxon>
        <taxon>Desulfobacterales</taxon>
        <taxon>Desulfosarcinaceae</taxon>
        <taxon>Desulfosarcina</taxon>
    </lineage>
</organism>
<dbReference type="GO" id="GO:0016024">
    <property type="term" value="P:CDP-diacylglycerol biosynthetic process"/>
    <property type="evidence" value="ECO:0007669"/>
    <property type="project" value="UniProtKB-UniPathway"/>
</dbReference>
<comment type="similarity">
    <text evidence="4 9">Belongs to the 1-acyl-sn-glycerol-3-phosphate acyltransferase family.</text>
</comment>
<dbReference type="AlphaFoldDB" id="A0A5K7ZD56"/>
<evidence type="ECO:0000256" key="4">
    <source>
        <dbReference type="ARBA" id="ARBA00008655"/>
    </source>
</evidence>
<sequence>MGKTFLHVLHTLVIILWTVVVTIFFGTSVILCSFFSRNGNFLHLIARMWANSILWVVRAKVTVTGARKLDPNRSYIYMPNHQSNADIPVLLGRLPVQFRWLAKAELFKIPLFGRAMRKVGYISIDRSDRKSAFESLAQAALTIRNGTSVLIFPEGTRSPDGRILPFKKGGFVLSVDAGVPIVPVIIRGTRNIVPKKHFIIRPAQVTMEILDPVETADYTRKTKDQLLEKIRSILVENLEKEGQDG</sequence>
<protein>
    <recommendedName>
        <fullName evidence="6 9">1-acyl-sn-glycerol-3-phosphate acyltransferase</fullName>
        <ecNumber evidence="5 9">2.3.1.51</ecNumber>
    </recommendedName>
</protein>
<evidence type="ECO:0000313" key="13">
    <source>
        <dbReference type="Proteomes" id="UP000427769"/>
    </source>
</evidence>
<evidence type="ECO:0000256" key="3">
    <source>
        <dbReference type="ARBA" id="ARBA00005189"/>
    </source>
</evidence>
<evidence type="ECO:0000313" key="12">
    <source>
        <dbReference type="EMBL" id="BBO78705.1"/>
    </source>
</evidence>
<evidence type="ECO:0000256" key="5">
    <source>
        <dbReference type="ARBA" id="ARBA00013211"/>
    </source>
</evidence>
<dbReference type="InterPro" id="IPR004552">
    <property type="entry name" value="AGP_acyltrans"/>
</dbReference>
<dbReference type="EMBL" id="AP021875">
    <property type="protein sequence ID" value="BBO78705.1"/>
    <property type="molecule type" value="Genomic_DNA"/>
</dbReference>
<keyword evidence="9" id="KW-0444">Lipid biosynthesis</keyword>
<reference evidence="12 13" key="1">
    <citation type="submission" date="2019-11" db="EMBL/GenBank/DDBJ databases">
        <title>Comparative genomics of hydrocarbon-degrading Desulfosarcina strains.</title>
        <authorList>
            <person name="Watanabe M."/>
            <person name="Kojima H."/>
            <person name="Fukui M."/>
        </authorList>
    </citation>
    <scope>NUCLEOTIDE SEQUENCE [LARGE SCALE GENOMIC DNA]</scope>
    <source>
        <strain evidence="12 13">PP31</strain>
    </source>
</reference>
<keyword evidence="10" id="KW-0812">Transmembrane</keyword>
<dbReference type="Pfam" id="PF01553">
    <property type="entry name" value="Acyltransferase"/>
    <property type="match status" value="1"/>
</dbReference>
<evidence type="ECO:0000256" key="10">
    <source>
        <dbReference type="SAM" id="Phobius"/>
    </source>
</evidence>
<feature type="domain" description="Phospholipid/glycerol acyltransferase" evidence="11">
    <location>
        <begin position="75"/>
        <end position="189"/>
    </location>
</feature>
<dbReference type="NCBIfam" id="TIGR00530">
    <property type="entry name" value="AGP_acyltrn"/>
    <property type="match status" value="1"/>
</dbReference>
<keyword evidence="9" id="KW-0594">Phospholipid biosynthesis</keyword>
<dbReference type="Proteomes" id="UP000427769">
    <property type="component" value="Chromosome"/>
</dbReference>
<dbReference type="EC" id="2.3.1.51" evidence="5 9"/>
<proteinExistence type="inferred from homology"/>
<keyword evidence="8 9" id="KW-0012">Acyltransferase</keyword>
<evidence type="ECO:0000256" key="6">
    <source>
        <dbReference type="ARBA" id="ARBA00016139"/>
    </source>
</evidence>
<dbReference type="GO" id="GO:0003841">
    <property type="term" value="F:1-acylglycerol-3-phosphate O-acyltransferase activity"/>
    <property type="evidence" value="ECO:0007669"/>
    <property type="project" value="UniProtKB-UniRule"/>
</dbReference>
<dbReference type="UniPathway" id="UPA00557">
    <property type="reaction ID" value="UER00613"/>
</dbReference>
<comment type="domain">
    <text evidence="9">The HXXXXD motif is essential for acyltransferase activity and may constitute the binding site for the phosphate moiety of the glycerol-3-phosphate.</text>
</comment>
<name>A0A5K7ZD56_9BACT</name>
<keyword evidence="7 9" id="KW-0808">Transferase</keyword>
<evidence type="ECO:0000256" key="9">
    <source>
        <dbReference type="RuleBase" id="RU361267"/>
    </source>
</evidence>
<evidence type="ECO:0000256" key="2">
    <source>
        <dbReference type="ARBA" id="ARBA00004728"/>
    </source>
</evidence>
<evidence type="ECO:0000256" key="8">
    <source>
        <dbReference type="ARBA" id="ARBA00023315"/>
    </source>
</evidence>
<dbReference type="KEGG" id="dwd:DSCW_61220"/>